<evidence type="ECO:0000313" key="14">
    <source>
        <dbReference type="EMBL" id="AKI97852.1"/>
    </source>
</evidence>
<keyword evidence="5 10" id="KW-0963">Cytoplasm</keyword>
<evidence type="ECO:0000256" key="9">
    <source>
        <dbReference type="ARBA" id="ARBA00029986"/>
    </source>
</evidence>
<comment type="catalytic activity">
    <reaction evidence="1 10">
        <text>[protein]-peptidylproline (omega=180) = [protein]-peptidylproline (omega=0)</text>
        <dbReference type="Rhea" id="RHEA:16237"/>
        <dbReference type="Rhea" id="RHEA-COMP:10747"/>
        <dbReference type="Rhea" id="RHEA-COMP:10748"/>
        <dbReference type="ChEBI" id="CHEBI:83833"/>
        <dbReference type="ChEBI" id="CHEBI:83834"/>
        <dbReference type="EC" id="5.2.1.8"/>
    </reaction>
</comment>
<keyword evidence="15" id="KW-1185">Reference proteome</keyword>
<organism evidence="14 15">
    <name type="scientific">Kosmotoga pacifica</name>
    <dbReference type="NCBI Taxonomy" id="1330330"/>
    <lineage>
        <taxon>Bacteria</taxon>
        <taxon>Thermotogati</taxon>
        <taxon>Thermotogota</taxon>
        <taxon>Thermotogae</taxon>
        <taxon>Kosmotogales</taxon>
        <taxon>Kosmotogaceae</taxon>
        <taxon>Kosmotoga</taxon>
    </lineage>
</organism>
<dbReference type="Pfam" id="PF05697">
    <property type="entry name" value="Trigger_N"/>
    <property type="match status" value="1"/>
</dbReference>
<keyword evidence="10" id="KW-0131">Cell cycle</keyword>
<evidence type="ECO:0000256" key="11">
    <source>
        <dbReference type="SAM" id="MobiDB-lite"/>
    </source>
</evidence>
<evidence type="ECO:0000256" key="3">
    <source>
        <dbReference type="ARBA" id="ARBA00013194"/>
    </source>
</evidence>
<dbReference type="RefSeq" id="WP_047754987.1">
    <property type="nucleotide sequence ID" value="NZ_CAJUHA010000005.1"/>
</dbReference>
<evidence type="ECO:0000256" key="4">
    <source>
        <dbReference type="ARBA" id="ARBA00016902"/>
    </source>
</evidence>
<dbReference type="Gene3D" id="3.30.70.1050">
    <property type="entry name" value="Trigger factor ribosome-binding domain"/>
    <property type="match status" value="1"/>
</dbReference>
<proteinExistence type="inferred from homology"/>
<dbReference type="PATRIC" id="fig|1330330.3.peg.1738"/>
<dbReference type="GO" id="GO:0003755">
    <property type="term" value="F:peptidyl-prolyl cis-trans isomerase activity"/>
    <property type="evidence" value="ECO:0007669"/>
    <property type="project" value="UniProtKB-UniRule"/>
</dbReference>
<dbReference type="SUPFAM" id="SSF102735">
    <property type="entry name" value="Trigger factor ribosome-binding domain"/>
    <property type="match status" value="1"/>
</dbReference>
<dbReference type="GO" id="GO:0006457">
    <property type="term" value="P:protein folding"/>
    <property type="evidence" value="ECO:0007669"/>
    <property type="project" value="UniProtKB-UniRule"/>
</dbReference>
<dbReference type="SUPFAM" id="SSF54534">
    <property type="entry name" value="FKBP-like"/>
    <property type="match status" value="1"/>
</dbReference>
<dbReference type="Gene3D" id="1.10.3120.10">
    <property type="entry name" value="Trigger factor, C-terminal domain"/>
    <property type="match status" value="1"/>
</dbReference>
<dbReference type="GO" id="GO:0005737">
    <property type="term" value="C:cytoplasm"/>
    <property type="evidence" value="ECO:0007669"/>
    <property type="project" value="UniProtKB-SubCell"/>
</dbReference>
<evidence type="ECO:0000256" key="1">
    <source>
        <dbReference type="ARBA" id="ARBA00000971"/>
    </source>
</evidence>
<name>A0A0G2Z8F6_9BACT</name>
<keyword evidence="10" id="KW-0132">Cell division</keyword>
<dbReference type="KEGG" id="kpf:IX53_08555"/>
<evidence type="ECO:0000256" key="2">
    <source>
        <dbReference type="ARBA" id="ARBA00005464"/>
    </source>
</evidence>
<dbReference type="PIRSF" id="PIRSF003095">
    <property type="entry name" value="Trigger_factor"/>
    <property type="match status" value="1"/>
</dbReference>
<evidence type="ECO:0000313" key="15">
    <source>
        <dbReference type="Proteomes" id="UP000035159"/>
    </source>
</evidence>
<dbReference type="InterPro" id="IPR008880">
    <property type="entry name" value="Trigger_fac_C"/>
</dbReference>
<dbReference type="GO" id="GO:0015031">
    <property type="term" value="P:protein transport"/>
    <property type="evidence" value="ECO:0007669"/>
    <property type="project" value="UniProtKB-UniRule"/>
</dbReference>
<accession>A0A0G2Z8F6</accession>
<evidence type="ECO:0000256" key="10">
    <source>
        <dbReference type="HAMAP-Rule" id="MF_00303"/>
    </source>
</evidence>
<dbReference type="Proteomes" id="UP000035159">
    <property type="component" value="Chromosome"/>
</dbReference>
<dbReference type="InterPro" id="IPR005215">
    <property type="entry name" value="Trig_fac"/>
</dbReference>
<comment type="function">
    <text evidence="10">Involved in protein export. Acts as a chaperone by maintaining the newly synthesized protein in an open conformation. Functions as a peptidyl-prolyl cis-trans isomerase.</text>
</comment>
<comment type="similarity">
    <text evidence="2 10">Belongs to the FKBP-type PPIase family. Tig subfamily.</text>
</comment>
<dbReference type="NCBIfam" id="TIGR00115">
    <property type="entry name" value="tig"/>
    <property type="match status" value="1"/>
</dbReference>
<dbReference type="InterPro" id="IPR037041">
    <property type="entry name" value="Trigger_fac_C_sf"/>
</dbReference>
<dbReference type="InterPro" id="IPR008881">
    <property type="entry name" value="Trigger_fac_ribosome-bd_bac"/>
</dbReference>
<dbReference type="GO" id="GO:0051301">
    <property type="term" value="P:cell division"/>
    <property type="evidence" value="ECO:0007669"/>
    <property type="project" value="UniProtKB-KW"/>
</dbReference>
<dbReference type="GO" id="GO:0032784">
    <property type="term" value="P:regulation of DNA-templated transcription elongation"/>
    <property type="evidence" value="ECO:0007669"/>
    <property type="project" value="InterPro"/>
</dbReference>
<feature type="domain" description="Trigger factor ribosome-binding bacterial" evidence="12">
    <location>
        <begin position="4"/>
        <end position="142"/>
    </location>
</feature>
<evidence type="ECO:0000256" key="6">
    <source>
        <dbReference type="ARBA" id="ARBA00023110"/>
    </source>
</evidence>
<dbReference type="GO" id="GO:0003677">
    <property type="term" value="F:DNA binding"/>
    <property type="evidence" value="ECO:0007669"/>
    <property type="project" value="InterPro"/>
</dbReference>
<dbReference type="SUPFAM" id="SSF109998">
    <property type="entry name" value="Triger factor/SurA peptide-binding domain-like"/>
    <property type="match status" value="1"/>
</dbReference>
<dbReference type="OrthoDB" id="9767721at2"/>
<evidence type="ECO:0000259" key="12">
    <source>
        <dbReference type="Pfam" id="PF05697"/>
    </source>
</evidence>
<dbReference type="Pfam" id="PF05698">
    <property type="entry name" value="Trigger_C"/>
    <property type="match status" value="1"/>
</dbReference>
<comment type="domain">
    <text evidence="10">Consists of 3 domains; the N-terminus binds the ribosome, the middle domain has PPIase activity, while the C-terminus has intrinsic chaperone activity on its own.</text>
</comment>
<dbReference type="EC" id="5.2.1.8" evidence="3 10"/>
<keyword evidence="8 10" id="KW-0413">Isomerase</keyword>
<dbReference type="STRING" id="1330330.IX53_08555"/>
<keyword evidence="6 10" id="KW-0697">Rotamase</keyword>
<reference evidence="14 15" key="1">
    <citation type="submission" date="2015-04" db="EMBL/GenBank/DDBJ databases">
        <title>Complete Genome Sequence of Kosmotoga pacifica SLHLJ1.</title>
        <authorList>
            <person name="Jiang L.J."/>
            <person name="Shao Z.Z."/>
            <person name="Jebbar M."/>
        </authorList>
    </citation>
    <scope>NUCLEOTIDE SEQUENCE [LARGE SCALE GENOMIC DNA]</scope>
    <source>
        <strain evidence="14 15">SLHLJ1</strain>
    </source>
</reference>
<evidence type="ECO:0000256" key="8">
    <source>
        <dbReference type="ARBA" id="ARBA00023235"/>
    </source>
</evidence>
<evidence type="ECO:0000259" key="13">
    <source>
        <dbReference type="Pfam" id="PF05698"/>
    </source>
</evidence>
<dbReference type="InterPro" id="IPR027304">
    <property type="entry name" value="Trigger_fact/SurA_dom_sf"/>
</dbReference>
<sequence>MEKKNISQELNVEVFEFVFTPEEVGRAEDEAVRHVNANYSIRGFRKGKAPKGIIMSYLGENFDEIVFDELGKKVEEELKDEELFIPAIIAERKRNDDGSITFVVELHRKPKAEVKDYKGVEFSIPKKEEVLVNYVDNKLEELRNENAIIEPKEGPAEIGDVVEIEYTIVKDGKVIADKKTQEIHIVEGDDRPIVTNIIGKKKGDIVEFERTFENSDNVYNYTVGIKEVYKRILMELDDEFAKSVTSEVETLEELKKKIEKEGMEAFDNWKRDFLRQQAFDKIADFVDVKISDKTIDYFVVKSIENLIKEKTYQTYLKQAGSEENLRNQIRESILNELKRERFIEEIARTNEIEVTEEEILKNAEELAPYWGISVERAVEIVKSREDLREDIVSNLKKNKVLDLVIEVATIKEIETEEEKKEETSEDTKVENEEKE</sequence>
<protein>
    <recommendedName>
        <fullName evidence="4 10">Trigger factor</fullName>
        <shortName evidence="10">TF</shortName>
        <ecNumber evidence="3 10">5.2.1.8</ecNumber>
    </recommendedName>
    <alternativeName>
        <fullName evidence="9 10">PPIase</fullName>
    </alternativeName>
</protein>
<dbReference type="InterPro" id="IPR036953">
    <property type="entry name" value="GreA/GreB_C_sf"/>
</dbReference>
<feature type="region of interest" description="Disordered" evidence="11">
    <location>
        <begin position="414"/>
        <end position="435"/>
    </location>
</feature>
<dbReference type="EMBL" id="CP011232">
    <property type="protein sequence ID" value="AKI97852.1"/>
    <property type="molecule type" value="Genomic_DNA"/>
</dbReference>
<dbReference type="AlphaFoldDB" id="A0A0G2Z8F6"/>
<dbReference type="InterPro" id="IPR036611">
    <property type="entry name" value="Trigger_fac_ribosome-bd_sf"/>
</dbReference>
<comment type="subcellular location">
    <subcellularLocation>
        <location evidence="10">Cytoplasm</location>
    </subcellularLocation>
    <text evidence="10">About half TF is bound to the ribosome near the polypeptide exit tunnel while the other half is free in the cytoplasm.</text>
</comment>
<gene>
    <name evidence="10" type="primary">tig</name>
    <name evidence="14" type="ORF">IX53_08555</name>
</gene>
<dbReference type="HAMAP" id="MF_00303">
    <property type="entry name" value="Trigger_factor_Tig"/>
    <property type="match status" value="1"/>
</dbReference>
<keyword evidence="7 10" id="KW-0143">Chaperone</keyword>
<evidence type="ECO:0000256" key="5">
    <source>
        <dbReference type="ARBA" id="ARBA00022490"/>
    </source>
</evidence>
<dbReference type="Gene3D" id="3.10.50.30">
    <property type="entry name" value="Transcription elongation factor, GreA/GreB, C-terminal domain"/>
    <property type="match status" value="1"/>
</dbReference>
<evidence type="ECO:0000256" key="7">
    <source>
        <dbReference type="ARBA" id="ARBA00023186"/>
    </source>
</evidence>
<feature type="domain" description="Trigger factor C-terminal" evidence="13">
    <location>
        <begin position="250"/>
        <end position="406"/>
    </location>
</feature>